<sequence length="373" mass="41343">MHDLSQLTLAASFRFAEPGTWTFDWNAIGVAALFVVVGVTLAYLAYRIVFALVNKLTSISEAPSNNILIDRIRRPIKWSFIAIGVTLAAQADETLRTVWEPLGQFLRPALLGWIAYNIVRGLTAALELRMEAHEDPISIRSRKTRIAVLSRIAVAAIVMITIGLMLFAIPSVRSIGTTMLASAGLAALAIGAAAQPALKSLIAGLQVALTEPMRLGDLVEVDGDVGRIEEMHLSFVTVRTWDERLVIIPTSRFLDESFENWSRTDEQLTGPVFLHLDPATVVQPIREEFERFVTAHELFDGRNIAFLMTEAYPESIELRLSMSAKTISELFVLRCETREHMLGWIRDNQENALIRHRLEVPGGHPKAGEPAGP</sequence>
<accession>A0ABR8KVM1</accession>
<dbReference type="InterPro" id="IPR023408">
    <property type="entry name" value="MscS_beta-dom_sf"/>
</dbReference>
<dbReference type="Gene3D" id="2.30.30.60">
    <property type="match status" value="1"/>
</dbReference>
<evidence type="ECO:0000256" key="1">
    <source>
        <dbReference type="ARBA" id="ARBA00004370"/>
    </source>
</evidence>
<evidence type="ECO:0000259" key="6">
    <source>
        <dbReference type="Pfam" id="PF00924"/>
    </source>
</evidence>
<gene>
    <name evidence="7" type="ORF">IB285_14440</name>
</gene>
<evidence type="ECO:0000313" key="7">
    <source>
        <dbReference type="EMBL" id="MBD2843457.1"/>
    </source>
</evidence>
<dbReference type="Pfam" id="PF00924">
    <property type="entry name" value="MS_channel_2nd"/>
    <property type="match status" value="1"/>
</dbReference>
<keyword evidence="3 5" id="KW-1133">Transmembrane helix</keyword>
<keyword evidence="4 5" id="KW-0472">Membrane</keyword>
<protein>
    <submittedName>
        <fullName evidence="7">Mechanosensitive ion channel</fullName>
    </submittedName>
</protein>
<keyword evidence="8" id="KW-1185">Reference proteome</keyword>
<evidence type="ECO:0000256" key="5">
    <source>
        <dbReference type="SAM" id="Phobius"/>
    </source>
</evidence>
<dbReference type="PANTHER" id="PTHR30566:SF25">
    <property type="entry name" value="INNER MEMBRANE PROTEIN"/>
    <property type="match status" value="1"/>
</dbReference>
<evidence type="ECO:0000256" key="2">
    <source>
        <dbReference type="ARBA" id="ARBA00022692"/>
    </source>
</evidence>
<evidence type="ECO:0000313" key="8">
    <source>
        <dbReference type="Proteomes" id="UP000635384"/>
    </source>
</evidence>
<evidence type="ECO:0000256" key="3">
    <source>
        <dbReference type="ARBA" id="ARBA00022989"/>
    </source>
</evidence>
<comment type="caution">
    <text evidence="7">The sequence shown here is derived from an EMBL/GenBank/DDBJ whole genome shotgun (WGS) entry which is preliminary data.</text>
</comment>
<dbReference type="RefSeq" id="WP_190788815.1">
    <property type="nucleotide sequence ID" value="NZ_JACXLC010000001.1"/>
</dbReference>
<comment type="subcellular location">
    <subcellularLocation>
        <location evidence="1">Membrane</location>
    </subcellularLocation>
</comment>
<dbReference type="InterPro" id="IPR006685">
    <property type="entry name" value="MscS_channel_2nd"/>
</dbReference>
<dbReference type="EMBL" id="JACXLC010000001">
    <property type="protein sequence ID" value="MBD2843457.1"/>
    <property type="molecule type" value="Genomic_DNA"/>
</dbReference>
<dbReference type="Gene3D" id="1.10.287.1260">
    <property type="match status" value="1"/>
</dbReference>
<feature type="domain" description="Mechanosensitive ion channel MscS" evidence="6">
    <location>
        <begin position="198"/>
        <end position="263"/>
    </location>
</feature>
<feature type="transmembrane region" description="Helical" evidence="5">
    <location>
        <begin position="148"/>
        <end position="169"/>
    </location>
</feature>
<name>A0ABR8KVM1_9SPHN</name>
<dbReference type="Proteomes" id="UP000635384">
    <property type="component" value="Unassembled WGS sequence"/>
</dbReference>
<reference evidence="7 8" key="1">
    <citation type="submission" date="2020-09" db="EMBL/GenBank/DDBJ databases">
        <authorList>
            <person name="Yoon J.-W."/>
        </authorList>
    </citation>
    <scope>NUCLEOTIDE SEQUENCE [LARGE SCALE GENOMIC DNA]</scope>
    <source>
        <strain evidence="7 8">KMU-140</strain>
    </source>
</reference>
<proteinExistence type="predicted"/>
<organism evidence="7 8">
    <name type="scientific">Erythrobacter rubeus</name>
    <dbReference type="NCBI Taxonomy" id="2760803"/>
    <lineage>
        <taxon>Bacteria</taxon>
        <taxon>Pseudomonadati</taxon>
        <taxon>Pseudomonadota</taxon>
        <taxon>Alphaproteobacteria</taxon>
        <taxon>Sphingomonadales</taxon>
        <taxon>Erythrobacteraceae</taxon>
        <taxon>Erythrobacter/Porphyrobacter group</taxon>
        <taxon>Erythrobacter</taxon>
    </lineage>
</organism>
<dbReference type="PANTHER" id="PTHR30566">
    <property type="entry name" value="YNAI-RELATED MECHANOSENSITIVE ION CHANNEL"/>
    <property type="match status" value="1"/>
</dbReference>
<dbReference type="InterPro" id="IPR010920">
    <property type="entry name" value="LSM_dom_sf"/>
</dbReference>
<dbReference type="SUPFAM" id="SSF50182">
    <property type="entry name" value="Sm-like ribonucleoproteins"/>
    <property type="match status" value="1"/>
</dbReference>
<keyword evidence="2 5" id="KW-0812">Transmembrane</keyword>
<feature type="transmembrane region" description="Helical" evidence="5">
    <location>
        <begin position="26"/>
        <end position="46"/>
    </location>
</feature>
<evidence type="ECO:0000256" key="4">
    <source>
        <dbReference type="ARBA" id="ARBA00023136"/>
    </source>
</evidence>